<evidence type="ECO:0000256" key="15">
    <source>
        <dbReference type="ARBA" id="ARBA00023128"/>
    </source>
</evidence>
<feature type="transmembrane region" description="Helical" evidence="19">
    <location>
        <begin position="60"/>
        <end position="85"/>
    </location>
</feature>
<evidence type="ECO:0000256" key="17">
    <source>
        <dbReference type="ARBA" id="ARBA00031028"/>
    </source>
</evidence>
<feature type="transmembrane region" description="Helical" evidence="19">
    <location>
        <begin position="106"/>
        <end position="128"/>
    </location>
</feature>
<keyword evidence="11" id="KW-0249">Electron transport</keyword>
<dbReference type="EMBL" id="KY817245">
    <property type="protein sequence ID" value="ASM41878.1"/>
    <property type="molecule type" value="Genomic_DNA"/>
</dbReference>
<proteinExistence type="inferred from homology"/>
<dbReference type="InterPro" id="IPR050175">
    <property type="entry name" value="Complex_I_Subunit_2"/>
</dbReference>
<accession>A0A343ETD6</accession>
<evidence type="ECO:0000256" key="1">
    <source>
        <dbReference type="ARBA" id="ARBA00003257"/>
    </source>
</evidence>
<evidence type="ECO:0000256" key="8">
    <source>
        <dbReference type="ARBA" id="ARBA00022692"/>
    </source>
</evidence>
<comment type="subcellular location">
    <subcellularLocation>
        <location evidence="2">Mitochondrion inner membrane</location>
        <topology evidence="2">Multi-pass membrane protein</topology>
    </subcellularLocation>
</comment>
<evidence type="ECO:0000256" key="16">
    <source>
        <dbReference type="ARBA" id="ARBA00023136"/>
    </source>
</evidence>
<evidence type="ECO:0000256" key="2">
    <source>
        <dbReference type="ARBA" id="ARBA00004448"/>
    </source>
</evidence>
<dbReference type="GO" id="GO:0008137">
    <property type="term" value="F:NADH dehydrogenase (ubiquinone) activity"/>
    <property type="evidence" value="ECO:0007669"/>
    <property type="project" value="UniProtKB-EC"/>
</dbReference>
<evidence type="ECO:0000256" key="19">
    <source>
        <dbReference type="SAM" id="Phobius"/>
    </source>
</evidence>
<organism evidence="21">
    <name type="scientific">Scaphoideus varius</name>
    <dbReference type="NCBI Taxonomy" id="2021109"/>
    <lineage>
        <taxon>Eukaryota</taxon>
        <taxon>Metazoa</taxon>
        <taxon>Ecdysozoa</taxon>
        <taxon>Arthropoda</taxon>
        <taxon>Hexapoda</taxon>
        <taxon>Insecta</taxon>
        <taxon>Pterygota</taxon>
        <taxon>Neoptera</taxon>
        <taxon>Paraneoptera</taxon>
        <taxon>Hemiptera</taxon>
        <taxon>Auchenorrhyncha</taxon>
        <taxon>Membracoidea</taxon>
        <taxon>Cicadellidae</taxon>
        <taxon>Deltocephalinae</taxon>
        <taxon>Scaphoideini</taxon>
        <taxon>Scaphoideus</taxon>
    </lineage>
</organism>
<feature type="domain" description="NADH:quinone oxidoreductase/Mrp antiporter transmembrane" evidence="20">
    <location>
        <begin position="24"/>
        <end position="274"/>
    </location>
</feature>
<evidence type="ECO:0000256" key="14">
    <source>
        <dbReference type="ARBA" id="ARBA00023075"/>
    </source>
</evidence>
<keyword evidence="6" id="KW-0813">Transport</keyword>
<keyword evidence="14" id="KW-0830">Ubiquinone</keyword>
<dbReference type="Pfam" id="PF00361">
    <property type="entry name" value="Proton_antipo_M"/>
    <property type="match status" value="1"/>
</dbReference>
<keyword evidence="7" id="KW-0679">Respiratory chain</keyword>
<dbReference type="InterPro" id="IPR001750">
    <property type="entry name" value="ND/Mrp_TM"/>
</dbReference>
<evidence type="ECO:0000256" key="11">
    <source>
        <dbReference type="ARBA" id="ARBA00022982"/>
    </source>
</evidence>
<keyword evidence="8 19" id="KW-0812">Transmembrane</keyword>
<gene>
    <name evidence="21" type="primary">ND2</name>
</gene>
<evidence type="ECO:0000256" key="6">
    <source>
        <dbReference type="ARBA" id="ARBA00022448"/>
    </source>
</evidence>
<feature type="transmembrane region" description="Helical" evidence="19">
    <location>
        <begin position="166"/>
        <end position="183"/>
    </location>
</feature>
<reference evidence="21" key="1">
    <citation type="journal article" date="2017" name="Sci. Rep.">
        <title>Mitochondrial genomic variation and phylogenetic relationships of three groups in the genus Scaphoideus (Hemiptera: Cicadellidae: Deltocephalinae).</title>
        <authorList>
            <person name="Du Y."/>
            <person name="Dai W."/>
            <person name="Dietrich C.H."/>
        </authorList>
    </citation>
    <scope>NUCLEOTIDE SEQUENCE</scope>
</reference>
<comment type="function">
    <text evidence="1">Core subunit of the mitochondrial membrane respiratory chain NADH dehydrogenase (Complex I) that is believed to belong to the minimal assembly required for catalysis. Complex I functions in the transfer of electrons from NADH to the respiratory chain. The immediate electron acceptor for the enzyme is believed to be ubiquinone.</text>
</comment>
<dbReference type="GO" id="GO:0006120">
    <property type="term" value="P:mitochondrial electron transport, NADH to ubiquinone"/>
    <property type="evidence" value="ECO:0007669"/>
    <property type="project" value="TreeGrafter"/>
</dbReference>
<keyword evidence="15 21" id="KW-0496">Mitochondrion</keyword>
<evidence type="ECO:0000256" key="5">
    <source>
        <dbReference type="ARBA" id="ARBA00021008"/>
    </source>
</evidence>
<keyword evidence="10" id="KW-1278">Translocase</keyword>
<keyword evidence="13" id="KW-0520">NAD</keyword>
<dbReference type="AlphaFoldDB" id="A0A343ETD6"/>
<keyword evidence="16 19" id="KW-0472">Membrane</keyword>
<sequence>MTMNSTKLLLANTMMIGVIMTICSNNWVSMWMGLEMSLLSFIPFMQTKNVISSESMIKYFIMQSVASTLLLLSVVIMLVVEAFMMNEMVMSMAMLIKLGSAPFHNWVILIIETMNYLTMIIMLTLLKIPPLLIMFQVNSSMLMLPIILGMIVGSMFGLNQSSMRKTIGYSSIFNMSLVLTSINSFNITIVYMTLYSISLFLLVNTIKYLKINFISQMILNEHNAFMKINLWINMLSMGGFPPLIGFLSKMLVIQLMLQNNEYLLTFLLVMTSMLVMAFYMRLAFTSMISYSTSKKWNNNSNFTEISMFSMNLLITPLIITLTSIF</sequence>
<evidence type="ECO:0000256" key="10">
    <source>
        <dbReference type="ARBA" id="ARBA00022967"/>
    </source>
</evidence>
<keyword evidence="12 19" id="KW-1133">Transmembrane helix</keyword>
<evidence type="ECO:0000256" key="12">
    <source>
        <dbReference type="ARBA" id="ARBA00022989"/>
    </source>
</evidence>
<dbReference type="PANTHER" id="PTHR46552:SF1">
    <property type="entry name" value="NADH-UBIQUINONE OXIDOREDUCTASE CHAIN 2"/>
    <property type="match status" value="1"/>
</dbReference>
<evidence type="ECO:0000256" key="18">
    <source>
        <dbReference type="ARBA" id="ARBA00049551"/>
    </source>
</evidence>
<evidence type="ECO:0000256" key="3">
    <source>
        <dbReference type="ARBA" id="ARBA00007012"/>
    </source>
</evidence>
<protein>
    <recommendedName>
        <fullName evidence="5">NADH-ubiquinone oxidoreductase chain 2</fullName>
        <ecNumber evidence="4">7.1.1.2</ecNumber>
    </recommendedName>
    <alternativeName>
        <fullName evidence="17">NADH dehydrogenase subunit 2</fullName>
    </alternativeName>
</protein>
<evidence type="ECO:0000256" key="13">
    <source>
        <dbReference type="ARBA" id="ARBA00023027"/>
    </source>
</evidence>
<name>A0A343ETD6_9HEMI</name>
<dbReference type="PANTHER" id="PTHR46552">
    <property type="entry name" value="NADH-UBIQUINONE OXIDOREDUCTASE CHAIN 2"/>
    <property type="match status" value="1"/>
</dbReference>
<evidence type="ECO:0000256" key="4">
    <source>
        <dbReference type="ARBA" id="ARBA00012944"/>
    </source>
</evidence>
<feature type="transmembrane region" description="Helical" evidence="19">
    <location>
        <begin position="140"/>
        <end position="159"/>
    </location>
</feature>
<keyword evidence="9" id="KW-0999">Mitochondrion inner membrane</keyword>
<feature type="transmembrane region" description="Helical" evidence="19">
    <location>
        <begin position="305"/>
        <end position="324"/>
    </location>
</feature>
<dbReference type="EC" id="7.1.1.2" evidence="4"/>
<evidence type="ECO:0000256" key="9">
    <source>
        <dbReference type="ARBA" id="ARBA00022792"/>
    </source>
</evidence>
<comment type="similarity">
    <text evidence="3">Belongs to the complex I subunit 2 family.</text>
</comment>
<feature type="transmembrane region" description="Helical" evidence="19">
    <location>
        <begin position="262"/>
        <end position="284"/>
    </location>
</feature>
<geneLocation type="mitochondrion" evidence="21"/>
<feature type="transmembrane region" description="Helical" evidence="19">
    <location>
        <begin position="189"/>
        <end position="209"/>
    </location>
</feature>
<dbReference type="GO" id="GO:0005743">
    <property type="term" value="C:mitochondrial inner membrane"/>
    <property type="evidence" value="ECO:0007669"/>
    <property type="project" value="UniProtKB-SubCell"/>
</dbReference>
<comment type="catalytic activity">
    <reaction evidence="18">
        <text>a ubiquinone + NADH + 5 H(+)(in) = a ubiquinol + NAD(+) + 4 H(+)(out)</text>
        <dbReference type="Rhea" id="RHEA:29091"/>
        <dbReference type="Rhea" id="RHEA-COMP:9565"/>
        <dbReference type="Rhea" id="RHEA-COMP:9566"/>
        <dbReference type="ChEBI" id="CHEBI:15378"/>
        <dbReference type="ChEBI" id="CHEBI:16389"/>
        <dbReference type="ChEBI" id="CHEBI:17976"/>
        <dbReference type="ChEBI" id="CHEBI:57540"/>
        <dbReference type="ChEBI" id="CHEBI:57945"/>
        <dbReference type="EC" id="7.1.1.2"/>
    </reaction>
</comment>
<evidence type="ECO:0000259" key="20">
    <source>
        <dbReference type="Pfam" id="PF00361"/>
    </source>
</evidence>
<feature type="transmembrane region" description="Helical" evidence="19">
    <location>
        <begin position="9"/>
        <end position="28"/>
    </location>
</feature>
<feature type="transmembrane region" description="Helical" evidence="19">
    <location>
        <begin position="230"/>
        <end position="256"/>
    </location>
</feature>
<evidence type="ECO:0000313" key="21">
    <source>
        <dbReference type="EMBL" id="ASM41878.1"/>
    </source>
</evidence>
<evidence type="ECO:0000256" key="7">
    <source>
        <dbReference type="ARBA" id="ARBA00022660"/>
    </source>
</evidence>